<keyword evidence="2" id="KW-0472">Membrane</keyword>
<dbReference type="PROSITE" id="PS50084">
    <property type="entry name" value="KH_TYPE_1"/>
    <property type="match status" value="1"/>
</dbReference>
<dbReference type="InterPro" id="IPR004088">
    <property type="entry name" value="KH_dom_type_1"/>
</dbReference>
<dbReference type="InterPro" id="IPR035437">
    <property type="entry name" value="SNase_OB-fold_sf"/>
</dbReference>
<organism evidence="4 5">
    <name type="scientific">Stegodyphus mimosarum</name>
    <name type="common">African social velvet spider</name>
    <dbReference type="NCBI Taxonomy" id="407821"/>
    <lineage>
        <taxon>Eukaryota</taxon>
        <taxon>Metazoa</taxon>
        <taxon>Ecdysozoa</taxon>
        <taxon>Arthropoda</taxon>
        <taxon>Chelicerata</taxon>
        <taxon>Arachnida</taxon>
        <taxon>Araneae</taxon>
        <taxon>Araneomorphae</taxon>
        <taxon>Entelegynae</taxon>
        <taxon>Eresoidea</taxon>
        <taxon>Eresidae</taxon>
        <taxon>Stegodyphus</taxon>
    </lineage>
</organism>
<dbReference type="InterPro" id="IPR002999">
    <property type="entry name" value="Tudor"/>
</dbReference>
<proteinExistence type="predicted"/>
<keyword evidence="5" id="KW-1185">Reference proteome</keyword>
<feature type="domain" description="Tudor" evidence="3">
    <location>
        <begin position="279"/>
        <end position="343"/>
    </location>
</feature>
<dbReference type="PROSITE" id="PS50304">
    <property type="entry name" value="TUDOR"/>
    <property type="match status" value="1"/>
</dbReference>
<evidence type="ECO:0000313" key="4">
    <source>
        <dbReference type="EMBL" id="KFM57921.1"/>
    </source>
</evidence>
<dbReference type="AlphaFoldDB" id="A0A087SYI2"/>
<feature type="transmembrane region" description="Helical" evidence="2">
    <location>
        <begin position="6"/>
        <end position="26"/>
    </location>
</feature>
<gene>
    <name evidence="4" type="ORF">X975_26557</name>
</gene>
<dbReference type="OMA" id="XRGGETI"/>
<dbReference type="Pfam" id="PF00013">
    <property type="entry name" value="KH_1"/>
    <property type="match status" value="1"/>
</dbReference>
<feature type="non-terminal residue" evidence="4">
    <location>
        <position position="431"/>
    </location>
</feature>
<dbReference type="InterPro" id="IPR004087">
    <property type="entry name" value="KH_dom"/>
</dbReference>
<dbReference type="Gene3D" id="2.30.30.140">
    <property type="match status" value="1"/>
</dbReference>
<dbReference type="InterPro" id="IPR036612">
    <property type="entry name" value="KH_dom_type_1_sf"/>
</dbReference>
<dbReference type="GO" id="GO:0007283">
    <property type="term" value="P:spermatogenesis"/>
    <property type="evidence" value="ECO:0007669"/>
    <property type="project" value="TreeGrafter"/>
</dbReference>
<dbReference type="SUPFAM" id="SSF54791">
    <property type="entry name" value="Eukaryotic type KH-domain (KH-domain type I)"/>
    <property type="match status" value="2"/>
</dbReference>
<dbReference type="InterPro" id="IPR050621">
    <property type="entry name" value="Tudor_domain_containing"/>
</dbReference>
<dbReference type="GO" id="GO:0003723">
    <property type="term" value="F:RNA binding"/>
    <property type="evidence" value="ECO:0007669"/>
    <property type="project" value="UniProtKB-UniRule"/>
</dbReference>
<sequence>MWVKKPLLVLGIGVGVGVITCVVYVLRRKKNEEILQTSDNNRIQRAIKIPKGFVGLVLGRGGATIKNIREKSKARITFNDADDYTVATVYGSVDQVEEAINLMNQIMSNHHATVVKEISLTQNITESVWKNVNHIRQICDITRATIMFEFNSSKYKNSAVKVVIKGRQEEVNAAVNLIDELVAEVEVNSSKSVHIAGRALPENLPLPSSNVTSKALPCEKLIPNSSDGFIEVFISAVENPSKFWVQLSGSKSIQLDKLATEMTEFYSDEKNKVKWQLNTIRAGDIVAAFFAGDNSWYRAQVVEVSNEEKDNEKQIHVFYLDFGDSAVLKPNLIAVLKPDFLSIPFQAIECCLADVEPLKDEWSLEASEEFEKLIYLAQWKVIMAKPINKVKENGFTSSRDSIEWVELIDTNGDKNINVAEELVLKGYAKFI</sequence>
<dbReference type="GO" id="GO:0043186">
    <property type="term" value="C:P granule"/>
    <property type="evidence" value="ECO:0007669"/>
    <property type="project" value="TreeGrafter"/>
</dbReference>
<dbReference type="SUPFAM" id="SSF63748">
    <property type="entry name" value="Tudor/PWWP/MBT"/>
    <property type="match status" value="1"/>
</dbReference>
<dbReference type="Gene3D" id="2.40.50.90">
    <property type="match status" value="1"/>
</dbReference>
<dbReference type="GO" id="GO:0005739">
    <property type="term" value="C:mitochondrion"/>
    <property type="evidence" value="ECO:0007669"/>
    <property type="project" value="UniProtKB-ARBA"/>
</dbReference>
<dbReference type="GO" id="GO:0034587">
    <property type="term" value="P:piRNA processing"/>
    <property type="evidence" value="ECO:0007669"/>
    <property type="project" value="TreeGrafter"/>
</dbReference>
<dbReference type="SMART" id="SM00322">
    <property type="entry name" value="KH"/>
    <property type="match status" value="2"/>
</dbReference>
<dbReference type="PANTHER" id="PTHR22948">
    <property type="entry name" value="TUDOR DOMAIN CONTAINING PROTEIN"/>
    <property type="match status" value="1"/>
</dbReference>
<evidence type="ECO:0000256" key="2">
    <source>
        <dbReference type="SAM" id="Phobius"/>
    </source>
</evidence>
<keyword evidence="2" id="KW-0812">Transmembrane</keyword>
<reference evidence="4 5" key="1">
    <citation type="submission" date="2013-11" db="EMBL/GenBank/DDBJ databases">
        <title>Genome sequencing of Stegodyphus mimosarum.</title>
        <authorList>
            <person name="Bechsgaard J."/>
        </authorList>
    </citation>
    <scope>NUCLEOTIDE SEQUENCE [LARGE SCALE GENOMIC DNA]</scope>
</reference>
<dbReference type="PANTHER" id="PTHR22948:SF29">
    <property type="entry name" value="FI02030P-RELATED"/>
    <property type="match status" value="1"/>
</dbReference>
<keyword evidence="2" id="KW-1133">Transmembrane helix</keyword>
<dbReference type="FunFam" id="2.30.30.140:FF:000018">
    <property type="entry name" value="Serine/threonine-protein kinase 31"/>
    <property type="match status" value="1"/>
</dbReference>
<evidence type="ECO:0000256" key="1">
    <source>
        <dbReference type="PROSITE-ProRule" id="PRU00117"/>
    </source>
</evidence>
<dbReference type="Pfam" id="PF00567">
    <property type="entry name" value="TUDOR"/>
    <property type="match status" value="1"/>
</dbReference>
<accession>A0A087SYI2</accession>
<dbReference type="Proteomes" id="UP000054359">
    <property type="component" value="Unassembled WGS sequence"/>
</dbReference>
<dbReference type="GO" id="GO:0030719">
    <property type="term" value="P:P granule organization"/>
    <property type="evidence" value="ECO:0007669"/>
    <property type="project" value="TreeGrafter"/>
</dbReference>
<dbReference type="OrthoDB" id="9995375at2759"/>
<dbReference type="SMART" id="SM00333">
    <property type="entry name" value="TUDOR"/>
    <property type="match status" value="1"/>
</dbReference>
<dbReference type="CDD" id="cd00105">
    <property type="entry name" value="KH-I"/>
    <property type="match status" value="1"/>
</dbReference>
<keyword evidence="1" id="KW-0694">RNA-binding</keyword>
<dbReference type="Gene3D" id="3.30.1370.10">
    <property type="entry name" value="K Homology domain, type 1"/>
    <property type="match status" value="2"/>
</dbReference>
<evidence type="ECO:0000313" key="5">
    <source>
        <dbReference type="Proteomes" id="UP000054359"/>
    </source>
</evidence>
<dbReference type="STRING" id="407821.A0A087SYI2"/>
<protein>
    <submittedName>
        <fullName evidence="4">Tudor and KH domain-containing protein</fullName>
    </submittedName>
</protein>
<evidence type="ECO:0000259" key="3">
    <source>
        <dbReference type="PROSITE" id="PS50304"/>
    </source>
</evidence>
<dbReference type="EMBL" id="KK112543">
    <property type="protein sequence ID" value="KFM57921.1"/>
    <property type="molecule type" value="Genomic_DNA"/>
</dbReference>
<name>A0A087SYI2_STEMI</name>